<sequence>MVSKRITIIVFCLVMAIMVCFSIFLLLSFTIDDGKLNKVSQSDYSKYGSISLTIAGENTDNIQFAYTSLFQFTTIEENDLKNQNVIKKEGNDLSFYALRFLGIPGDNKQDSNVSFRLKVIDADLATEKILLERVNINEFAVVDKEKKYFFLNESFNTNSEKEGVTNFEISSYHYNKSTQNLQFIFSFNVDGENNETGNTMSIIGNVDVML</sequence>
<accession>A0ABV5GHV1</accession>
<keyword evidence="1" id="KW-0472">Membrane</keyword>
<keyword evidence="3" id="KW-1185">Reference proteome</keyword>
<evidence type="ECO:0000313" key="2">
    <source>
        <dbReference type="EMBL" id="MFB9094955.1"/>
    </source>
</evidence>
<keyword evidence="1" id="KW-0812">Transmembrane</keyword>
<evidence type="ECO:0000256" key="1">
    <source>
        <dbReference type="SAM" id="Phobius"/>
    </source>
</evidence>
<organism evidence="2 3">
    <name type="scientific">Flavobacterium jumunjinense</name>
    <dbReference type="NCBI Taxonomy" id="998845"/>
    <lineage>
        <taxon>Bacteria</taxon>
        <taxon>Pseudomonadati</taxon>
        <taxon>Bacteroidota</taxon>
        <taxon>Flavobacteriia</taxon>
        <taxon>Flavobacteriales</taxon>
        <taxon>Flavobacteriaceae</taxon>
        <taxon>Flavobacterium</taxon>
    </lineage>
</organism>
<proteinExistence type="predicted"/>
<comment type="caution">
    <text evidence="2">The sequence shown here is derived from an EMBL/GenBank/DDBJ whole genome shotgun (WGS) entry which is preliminary data.</text>
</comment>
<dbReference type="EMBL" id="JBHMEY010000001">
    <property type="protein sequence ID" value="MFB9094955.1"/>
    <property type="molecule type" value="Genomic_DNA"/>
</dbReference>
<dbReference type="Proteomes" id="UP001589607">
    <property type="component" value="Unassembled WGS sequence"/>
</dbReference>
<keyword evidence="1" id="KW-1133">Transmembrane helix</keyword>
<feature type="transmembrane region" description="Helical" evidence="1">
    <location>
        <begin position="6"/>
        <end position="29"/>
    </location>
</feature>
<name>A0ABV5GHV1_9FLAO</name>
<protein>
    <submittedName>
        <fullName evidence="2">Uncharacterized protein</fullName>
    </submittedName>
</protein>
<gene>
    <name evidence="2" type="ORF">ACFFVF_00375</name>
</gene>
<dbReference type="RefSeq" id="WP_236454525.1">
    <property type="nucleotide sequence ID" value="NZ_CBCSGE010000007.1"/>
</dbReference>
<reference evidence="2 3" key="1">
    <citation type="submission" date="2024-09" db="EMBL/GenBank/DDBJ databases">
        <authorList>
            <person name="Sun Q."/>
            <person name="Mori K."/>
        </authorList>
    </citation>
    <scope>NUCLEOTIDE SEQUENCE [LARGE SCALE GENOMIC DNA]</scope>
    <source>
        <strain evidence="2 3">CECT 7955</strain>
    </source>
</reference>
<evidence type="ECO:0000313" key="3">
    <source>
        <dbReference type="Proteomes" id="UP001589607"/>
    </source>
</evidence>